<dbReference type="GO" id="GO:0017119">
    <property type="term" value="C:Golgi transport complex"/>
    <property type="evidence" value="ECO:0007669"/>
    <property type="project" value="Ensembl"/>
</dbReference>
<sequence length="739" mass="83424">MEKSRMNLPKGPDTLCFDKDEFMKEDFDVDHFVSDCRKRVQLEALRDDLELYYKLLKTAMVELINKDYADFVNLSTNLVGMDKALSQLSVPLGQLREEVLSLRSSVSEGIRAVDERLSKQEDIRKKKICVLRLIQVIRSVEKIEKILNSQHSKETSALEASSPLLTGQILERIATEFNQLQFHAVQSKGLPLLDKVRPRIAGITAMLQQSLEGLLLEGLQTSSVDIIRHCLRTYATIDKTRDAEALVGQVLVKPYVDEVILEQIVDSHLSDLQLMYDKLLEFVPHHCRLLREVTGGAISSEKGNTVPGYDFLVNSVWPEIVRGLEEKLPSLFNPGDPDAFHQKYTISMDFVRTFERQCGSQASVKRLRAHPAYHSFNNKWNLPVYFQIRFREIAGSLEAALTDILEDAPAGSPYRLLASHRTWSSLQRCWSDKMFLPLLAHRLWRLTLQILARYSIFVKELLLRPISNESAKDVKKPLVTGSKDLSITQGNCEDQASGPSETKPIVSVSSTQLVYVVTDLHRLQEQLPELLETIKPKLEVMGFKNFSSISAALEDSQLSLSACVPALSEKITQDLSESCFSHLKSALEVPRLYRRTNKEVPVTASSYVDSALKPLYQLQSRHKDKLKQATIRQWLEATLSESTHKYYETVSDVLNSVRKMEESLKRLKQARRTTPASPAGLSGGGMSDDDKIRRQLALDVAYLGEQIEKMGLRTKDIRSFPALAELVAAAKDQATAEQP</sequence>
<evidence type="ECO:0000313" key="13">
    <source>
        <dbReference type="Proteomes" id="UP000429181"/>
    </source>
</evidence>
<evidence type="ECO:0000259" key="10">
    <source>
        <dbReference type="Pfam" id="PF06148"/>
    </source>
</evidence>
<dbReference type="GeneTree" id="ENSGT00390000012040"/>
<feature type="domain" description="COG complex component COG2 C-terminal" evidence="11">
    <location>
        <begin position="378"/>
        <end position="700"/>
    </location>
</feature>
<comment type="subcellular location">
    <subcellularLocation>
        <location evidence="1">Golgi apparatus membrane</location>
        <topology evidence="1">Peripheral membrane protein</topology>
    </subcellularLocation>
</comment>
<dbReference type="GO" id="GO:0000301">
    <property type="term" value="P:retrograde transport, vesicle recycling within Golgi"/>
    <property type="evidence" value="ECO:0007669"/>
    <property type="project" value="Ensembl"/>
</dbReference>
<evidence type="ECO:0000256" key="9">
    <source>
        <dbReference type="SAM" id="MobiDB-lite"/>
    </source>
</evidence>
<reference evidence="12" key="2">
    <citation type="submission" date="2025-08" db="UniProtKB">
        <authorList>
            <consortium name="Ensembl"/>
        </authorList>
    </citation>
    <scope>IDENTIFICATION</scope>
</reference>
<dbReference type="AlphaFoldDB" id="A0A4W2IN10"/>
<dbReference type="InterPro" id="IPR024603">
    <property type="entry name" value="COG_complex_COG2_C"/>
</dbReference>
<dbReference type="InterPro" id="IPR024602">
    <property type="entry name" value="COG_su2_N"/>
</dbReference>
<evidence type="ECO:0000256" key="3">
    <source>
        <dbReference type="ARBA" id="ARBA00020977"/>
    </source>
</evidence>
<evidence type="ECO:0000256" key="6">
    <source>
        <dbReference type="ARBA" id="ARBA00023034"/>
    </source>
</evidence>
<organism evidence="12 13">
    <name type="scientific">Bos indicus x Bos taurus</name>
    <name type="common">Hybrid cattle</name>
    <dbReference type="NCBI Taxonomy" id="30522"/>
    <lineage>
        <taxon>Eukaryota</taxon>
        <taxon>Metazoa</taxon>
        <taxon>Chordata</taxon>
        <taxon>Craniata</taxon>
        <taxon>Vertebrata</taxon>
        <taxon>Euteleostomi</taxon>
        <taxon>Mammalia</taxon>
        <taxon>Eutheria</taxon>
        <taxon>Laurasiatheria</taxon>
        <taxon>Artiodactyla</taxon>
        <taxon>Ruminantia</taxon>
        <taxon>Pecora</taxon>
        <taxon>Bovidae</taxon>
        <taxon>Bovinae</taxon>
        <taxon>Bos</taxon>
    </lineage>
</organism>
<protein>
    <recommendedName>
        <fullName evidence="3">Conserved oligomeric Golgi complex subunit 2</fullName>
    </recommendedName>
    <alternativeName>
        <fullName evidence="8">Component of oligomeric Golgi complex 2</fullName>
    </alternativeName>
</protein>
<evidence type="ECO:0000256" key="8">
    <source>
        <dbReference type="ARBA" id="ARBA00031344"/>
    </source>
</evidence>
<accession>A0A4W2IN10</accession>
<dbReference type="GO" id="GO:0000139">
    <property type="term" value="C:Golgi membrane"/>
    <property type="evidence" value="ECO:0007669"/>
    <property type="project" value="UniProtKB-SubCell"/>
</dbReference>
<evidence type="ECO:0000256" key="2">
    <source>
        <dbReference type="ARBA" id="ARBA00007603"/>
    </source>
</evidence>
<proteinExistence type="inferred from homology"/>
<keyword evidence="6" id="KW-0333">Golgi apparatus</keyword>
<dbReference type="Proteomes" id="UP000429181">
    <property type="component" value="Chromosome 28"/>
</dbReference>
<dbReference type="GO" id="GO:0015031">
    <property type="term" value="P:protein transport"/>
    <property type="evidence" value="ECO:0007669"/>
    <property type="project" value="UniProtKB-KW"/>
</dbReference>
<dbReference type="RefSeq" id="XP_027386592.1">
    <property type="nucleotide sequence ID" value="XM_027530791.1"/>
</dbReference>
<dbReference type="GeneID" id="113885458"/>
<dbReference type="GO" id="GO:0007030">
    <property type="term" value="P:Golgi organization"/>
    <property type="evidence" value="ECO:0007669"/>
    <property type="project" value="Ensembl"/>
</dbReference>
<dbReference type="Pfam" id="PF06148">
    <property type="entry name" value="COG2_N"/>
    <property type="match status" value="1"/>
</dbReference>
<evidence type="ECO:0000259" key="11">
    <source>
        <dbReference type="Pfam" id="PF12022"/>
    </source>
</evidence>
<gene>
    <name evidence="12" type="primary">COG2</name>
</gene>
<dbReference type="PANTHER" id="PTHR12961">
    <property type="entry name" value="CONSERVED OLIGOMERIC GOLGI COMPLEX COMPONENT 2"/>
    <property type="match status" value="1"/>
</dbReference>
<evidence type="ECO:0000313" key="12">
    <source>
        <dbReference type="Ensembl" id="ENSBIXP00005046705.1"/>
    </source>
</evidence>
<dbReference type="Ensembl" id="ENSBIXT00005056509.1">
    <property type="protein sequence ID" value="ENSBIXP00005046705.1"/>
    <property type="gene ID" value="ENSBIXG00005031429.1"/>
</dbReference>
<reference evidence="12 13" key="1">
    <citation type="submission" date="2018-11" db="EMBL/GenBank/DDBJ databases">
        <title>Haplotype-resolved cattle genomes.</title>
        <authorList>
            <person name="Low W.Y."/>
            <person name="Tearle R."/>
            <person name="Bickhart D.M."/>
            <person name="Rosen B.D."/>
            <person name="Koren S."/>
            <person name="Rhie A."/>
            <person name="Hiendleder S."/>
            <person name="Phillippy A.M."/>
            <person name="Smith T.P.L."/>
            <person name="Williams J.L."/>
        </authorList>
    </citation>
    <scope>NUCLEOTIDE SEQUENCE [LARGE SCALE GENOMIC DNA]</scope>
</reference>
<dbReference type="PANTHER" id="PTHR12961:SF0">
    <property type="entry name" value="CONSERVED OLIGOMERIC GOLGI COMPLEX SUBUNIT 2"/>
    <property type="match status" value="1"/>
</dbReference>
<dbReference type="InterPro" id="IPR009316">
    <property type="entry name" value="COG2"/>
</dbReference>
<comment type="similarity">
    <text evidence="2">Belongs to the COG2 family.</text>
</comment>
<evidence type="ECO:0000256" key="4">
    <source>
        <dbReference type="ARBA" id="ARBA00022448"/>
    </source>
</evidence>
<keyword evidence="5" id="KW-0653">Protein transport</keyword>
<feature type="domain" description="Conserved oligomeric Golgi complex subunit 2 N-terminal" evidence="10">
    <location>
        <begin position="15"/>
        <end position="88"/>
    </location>
</feature>
<keyword evidence="4" id="KW-0813">Transport</keyword>
<evidence type="ECO:0000256" key="1">
    <source>
        <dbReference type="ARBA" id="ARBA00004395"/>
    </source>
</evidence>
<feature type="region of interest" description="Disordered" evidence="9">
    <location>
        <begin position="667"/>
        <end position="688"/>
    </location>
</feature>
<keyword evidence="7" id="KW-0472">Membrane</keyword>
<dbReference type="CTD" id="22796"/>
<evidence type="ECO:0000256" key="5">
    <source>
        <dbReference type="ARBA" id="ARBA00022927"/>
    </source>
</evidence>
<evidence type="ECO:0000256" key="7">
    <source>
        <dbReference type="ARBA" id="ARBA00023136"/>
    </source>
</evidence>
<dbReference type="GO" id="GO:0005795">
    <property type="term" value="C:Golgi stack"/>
    <property type="evidence" value="ECO:0007669"/>
    <property type="project" value="Ensembl"/>
</dbReference>
<dbReference type="Pfam" id="PF12022">
    <property type="entry name" value="COG2_C"/>
    <property type="match status" value="1"/>
</dbReference>
<name>A0A4W2IN10_BOBOX</name>